<organism evidence="2 3">
    <name type="scientific">Streptomyces olivaceiscleroticus</name>
    <dbReference type="NCBI Taxonomy" id="68245"/>
    <lineage>
        <taxon>Bacteria</taxon>
        <taxon>Bacillati</taxon>
        <taxon>Actinomycetota</taxon>
        <taxon>Actinomycetes</taxon>
        <taxon>Kitasatosporales</taxon>
        <taxon>Streptomycetaceae</taxon>
        <taxon>Streptomyces</taxon>
    </lineage>
</organism>
<dbReference type="Proteomes" id="UP001500909">
    <property type="component" value="Unassembled WGS sequence"/>
</dbReference>
<evidence type="ECO:0000256" key="1">
    <source>
        <dbReference type="SAM" id="MobiDB-lite"/>
    </source>
</evidence>
<dbReference type="EMBL" id="BAAABY010000009">
    <property type="protein sequence ID" value="GAA0451509.1"/>
    <property type="molecule type" value="Genomic_DNA"/>
</dbReference>
<comment type="caution">
    <text evidence="2">The sequence shown here is derived from an EMBL/GenBank/DDBJ whole genome shotgun (WGS) entry which is preliminary data.</text>
</comment>
<evidence type="ECO:0000313" key="3">
    <source>
        <dbReference type="Proteomes" id="UP001500909"/>
    </source>
</evidence>
<evidence type="ECO:0000313" key="2">
    <source>
        <dbReference type="EMBL" id="GAA0451509.1"/>
    </source>
</evidence>
<gene>
    <name evidence="2" type="ORF">GCM10010361_14500</name>
</gene>
<sequence length="145" mass="15777">MHVPPVPGHPTPDRPPTHQAGRRTGTDDGHCRHADVLPATSRNFPQLPATSRNGSPVQRSRGTGGLVRWAAEDHSTSPQRGESQSTNLRNTCTGRTATRPPPNRSDCHCCRGTATFSNAGVAPNEVFNFHQHYLKGKKKPCAVDW</sequence>
<name>A0ABN0ZLU2_9ACTN</name>
<reference evidence="2 3" key="1">
    <citation type="journal article" date="2019" name="Int. J. Syst. Evol. Microbiol.">
        <title>The Global Catalogue of Microorganisms (GCM) 10K type strain sequencing project: providing services to taxonomists for standard genome sequencing and annotation.</title>
        <authorList>
            <consortium name="The Broad Institute Genomics Platform"/>
            <consortium name="The Broad Institute Genome Sequencing Center for Infectious Disease"/>
            <person name="Wu L."/>
            <person name="Ma J."/>
        </authorList>
    </citation>
    <scope>NUCLEOTIDE SEQUENCE [LARGE SCALE GENOMIC DNA]</scope>
    <source>
        <strain evidence="2 3">JCM 4805</strain>
    </source>
</reference>
<feature type="compositionally biased region" description="Polar residues" evidence="1">
    <location>
        <begin position="40"/>
        <end position="61"/>
    </location>
</feature>
<keyword evidence="3" id="KW-1185">Reference proteome</keyword>
<feature type="compositionally biased region" description="Basic and acidic residues" evidence="1">
    <location>
        <begin position="24"/>
        <end position="35"/>
    </location>
</feature>
<feature type="compositionally biased region" description="Pro residues" evidence="1">
    <location>
        <begin position="1"/>
        <end position="10"/>
    </location>
</feature>
<accession>A0ABN0ZLU2</accession>
<protein>
    <submittedName>
        <fullName evidence="2">Uncharacterized protein</fullName>
    </submittedName>
</protein>
<feature type="compositionally biased region" description="Polar residues" evidence="1">
    <location>
        <begin position="76"/>
        <end position="96"/>
    </location>
</feature>
<proteinExistence type="predicted"/>
<feature type="region of interest" description="Disordered" evidence="1">
    <location>
        <begin position="1"/>
        <end position="103"/>
    </location>
</feature>